<comment type="subcellular location">
    <subcellularLocation>
        <location evidence="1">Cytoplasm</location>
    </subcellularLocation>
</comment>
<dbReference type="AlphaFoldDB" id="A0A347ZWR6"/>
<dbReference type="CDD" id="cd00006">
    <property type="entry name" value="PTS_IIA_man"/>
    <property type="match status" value="1"/>
</dbReference>
<keyword evidence="10" id="KW-1185">Reference proteome</keyword>
<evidence type="ECO:0000313" key="9">
    <source>
        <dbReference type="EMBL" id="REG05490.1"/>
    </source>
</evidence>
<evidence type="ECO:0000313" key="10">
    <source>
        <dbReference type="Proteomes" id="UP000256388"/>
    </source>
</evidence>
<keyword evidence="7" id="KW-0418">Kinase</keyword>
<reference evidence="9 10" key="1">
    <citation type="submission" date="2018-08" db="EMBL/GenBank/DDBJ databases">
        <title>Genomic Encyclopedia of Type Strains, Phase IV (KMG-IV): sequencing the most valuable type-strain genomes for metagenomic binning, comparative biology and taxonomic classification.</title>
        <authorList>
            <person name="Goeker M."/>
        </authorList>
    </citation>
    <scope>NUCLEOTIDE SEQUENCE [LARGE SCALE GENOMIC DNA]</scope>
    <source>
        <strain evidence="9 10">DSM 23923</strain>
    </source>
</reference>
<dbReference type="GO" id="GO:0016020">
    <property type="term" value="C:membrane"/>
    <property type="evidence" value="ECO:0007669"/>
    <property type="project" value="InterPro"/>
</dbReference>
<protein>
    <submittedName>
        <fullName evidence="9">PTS system mannose-specific IIA component</fullName>
    </submittedName>
</protein>
<accession>A0A347ZWR6</accession>
<evidence type="ECO:0000256" key="6">
    <source>
        <dbReference type="ARBA" id="ARBA00022683"/>
    </source>
</evidence>
<name>A0A347ZWR6_9CHLR</name>
<dbReference type="SUPFAM" id="SSF53062">
    <property type="entry name" value="PTS system fructose IIA component-like"/>
    <property type="match status" value="1"/>
</dbReference>
<comment type="caution">
    <text evidence="9">The sequence shown here is derived from an EMBL/GenBank/DDBJ whole genome shotgun (WGS) entry which is preliminary data.</text>
</comment>
<sequence length="132" mass="14197">MISIVVVSHGNLSEQLIKSSEMIAGPAEDVYALTLQPGDKPEDFAQKVDDTMAKIGDQEVLILIDILCGTPYNVTARQVLKNNVECVTGANLPMLIEALLSRDGITVSELAETITSVGADSVKNLKPFLNRN</sequence>
<evidence type="ECO:0000256" key="4">
    <source>
        <dbReference type="ARBA" id="ARBA00022597"/>
    </source>
</evidence>
<dbReference type="GO" id="GO:0009401">
    <property type="term" value="P:phosphoenolpyruvate-dependent sugar phosphotransferase system"/>
    <property type="evidence" value="ECO:0007669"/>
    <property type="project" value="UniProtKB-KW"/>
</dbReference>
<dbReference type="PANTHER" id="PTHR33799">
    <property type="entry name" value="PTS PERMEASE-RELATED-RELATED"/>
    <property type="match status" value="1"/>
</dbReference>
<dbReference type="InterPro" id="IPR051471">
    <property type="entry name" value="Bacterial_PTS_sugar_comp"/>
</dbReference>
<keyword evidence="4" id="KW-0762">Sugar transport</keyword>
<dbReference type="Gene3D" id="3.40.50.510">
    <property type="entry name" value="Phosphotransferase system, mannose-type IIA component"/>
    <property type="match status" value="1"/>
</dbReference>
<dbReference type="GO" id="GO:0005737">
    <property type="term" value="C:cytoplasm"/>
    <property type="evidence" value="ECO:0007669"/>
    <property type="project" value="UniProtKB-SubCell"/>
</dbReference>
<dbReference type="InterPro" id="IPR036662">
    <property type="entry name" value="PTS_EIIA_man-typ_sf"/>
</dbReference>
<dbReference type="InterPro" id="IPR004701">
    <property type="entry name" value="PTS_EIIA_man-typ"/>
</dbReference>
<gene>
    <name evidence="9" type="ORF">DFR64_2894</name>
</gene>
<keyword evidence="6" id="KW-0598">Phosphotransferase system</keyword>
<evidence type="ECO:0000256" key="2">
    <source>
        <dbReference type="ARBA" id="ARBA00022448"/>
    </source>
</evidence>
<evidence type="ECO:0000256" key="3">
    <source>
        <dbReference type="ARBA" id="ARBA00022490"/>
    </source>
</evidence>
<evidence type="ECO:0000259" key="8">
    <source>
        <dbReference type="PROSITE" id="PS51096"/>
    </source>
</evidence>
<dbReference type="PROSITE" id="PS51096">
    <property type="entry name" value="PTS_EIIA_TYPE_4"/>
    <property type="match status" value="1"/>
</dbReference>
<dbReference type="Proteomes" id="UP000256388">
    <property type="component" value="Unassembled WGS sequence"/>
</dbReference>
<keyword evidence="2" id="KW-0813">Transport</keyword>
<dbReference type="PANTHER" id="PTHR33799:SF1">
    <property type="entry name" value="PTS SYSTEM MANNOSE-SPECIFIC EIIAB COMPONENT-RELATED"/>
    <property type="match status" value="1"/>
</dbReference>
<dbReference type="GO" id="GO:0016301">
    <property type="term" value="F:kinase activity"/>
    <property type="evidence" value="ECO:0007669"/>
    <property type="project" value="UniProtKB-KW"/>
</dbReference>
<dbReference type="RefSeq" id="WP_158675161.1">
    <property type="nucleotide sequence ID" value="NZ_AP018437.1"/>
</dbReference>
<keyword evidence="3" id="KW-0963">Cytoplasm</keyword>
<dbReference type="OrthoDB" id="9799827at2"/>
<dbReference type="InterPro" id="IPR033887">
    <property type="entry name" value="PTS_IIA_man"/>
</dbReference>
<feature type="domain" description="PTS EIIA type-4" evidence="8">
    <location>
        <begin position="1"/>
        <end position="122"/>
    </location>
</feature>
<dbReference type="EMBL" id="QUMS01000005">
    <property type="protein sequence ID" value="REG05490.1"/>
    <property type="molecule type" value="Genomic_DNA"/>
</dbReference>
<proteinExistence type="predicted"/>
<evidence type="ECO:0000256" key="7">
    <source>
        <dbReference type="ARBA" id="ARBA00022777"/>
    </source>
</evidence>
<evidence type="ECO:0000256" key="1">
    <source>
        <dbReference type="ARBA" id="ARBA00004496"/>
    </source>
</evidence>
<evidence type="ECO:0000256" key="5">
    <source>
        <dbReference type="ARBA" id="ARBA00022679"/>
    </source>
</evidence>
<keyword evidence="5" id="KW-0808">Transferase</keyword>
<organism evidence="9 10">
    <name type="scientific">Pelolinea submarina</name>
    <dbReference type="NCBI Taxonomy" id="913107"/>
    <lineage>
        <taxon>Bacteria</taxon>
        <taxon>Bacillati</taxon>
        <taxon>Chloroflexota</taxon>
        <taxon>Anaerolineae</taxon>
        <taxon>Anaerolineales</taxon>
        <taxon>Anaerolineaceae</taxon>
        <taxon>Pelolinea</taxon>
    </lineage>
</organism>
<dbReference type="Pfam" id="PF03610">
    <property type="entry name" value="EIIA-man"/>
    <property type="match status" value="1"/>
</dbReference>